<gene>
    <name evidence="9" type="ORF">LGH74_04495</name>
</gene>
<evidence type="ECO:0000313" key="10">
    <source>
        <dbReference type="Proteomes" id="UP001165296"/>
    </source>
</evidence>
<evidence type="ECO:0000256" key="1">
    <source>
        <dbReference type="ARBA" id="ARBA00004651"/>
    </source>
</evidence>
<evidence type="ECO:0000256" key="7">
    <source>
        <dbReference type="RuleBase" id="RU363032"/>
    </source>
</evidence>
<feature type="transmembrane region" description="Helical" evidence="7">
    <location>
        <begin position="268"/>
        <end position="286"/>
    </location>
</feature>
<feature type="transmembrane region" description="Helical" evidence="7">
    <location>
        <begin position="102"/>
        <end position="118"/>
    </location>
</feature>
<dbReference type="Gene3D" id="1.10.3720.10">
    <property type="entry name" value="MetI-like"/>
    <property type="match status" value="1"/>
</dbReference>
<dbReference type="Proteomes" id="UP001165296">
    <property type="component" value="Unassembled WGS sequence"/>
</dbReference>
<evidence type="ECO:0000256" key="4">
    <source>
        <dbReference type="ARBA" id="ARBA00022692"/>
    </source>
</evidence>
<keyword evidence="5 7" id="KW-1133">Transmembrane helix</keyword>
<dbReference type="CDD" id="cd06261">
    <property type="entry name" value="TM_PBP2"/>
    <property type="match status" value="1"/>
</dbReference>
<feature type="transmembrane region" description="Helical" evidence="7">
    <location>
        <begin position="49"/>
        <end position="71"/>
    </location>
</feature>
<comment type="subcellular location">
    <subcellularLocation>
        <location evidence="1 7">Cell membrane</location>
        <topology evidence="1 7">Multi-pass membrane protein</topology>
    </subcellularLocation>
</comment>
<dbReference type="InterPro" id="IPR050366">
    <property type="entry name" value="BP-dependent_transpt_permease"/>
</dbReference>
<evidence type="ECO:0000259" key="8">
    <source>
        <dbReference type="PROSITE" id="PS50928"/>
    </source>
</evidence>
<name>A0ABS8AM00_9BACT</name>
<organism evidence="9 10">
    <name type="scientific">Hymenobacter lucidus</name>
    <dbReference type="NCBI Taxonomy" id="2880930"/>
    <lineage>
        <taxon>Bacteria</taxon>
        <taxon>Pseudomonadati</taxon>
        <taxon>Bacteroidota</taxon>
        <taxon>Cytophagia</taxon>
        <taxon>Cytophagales</taxon>
        <taxon>Hymenobacteraceae</taxon>
        <taxon>Hymenobacter</taxon>
    </lineage>
</organism>
<dbReference type="Pfam" id="PF00528">
    <property type="entry name" value="BPD_transp_1"/>
    <property type="match status" value="1"/>
</dbReference>
<feature type="transmembrane region" description="Helical" evidence="7">
    <location>
        <begin position="78"/>
        <end position="96"/>
    </location>
</feature>
<reference evidence="9" key="1">
    <citation type="submission" date="2021-10" db="EMBL/GenBank/DDBJ databases">
        <authorList>
            <person name="Dean J.D."/>
            <person name="Kim M.K."/>
            <person name="Newey C.N."/>
            <person name="Stoker T.S."/>
            <person name="Thompson D.W."/>
            <person name="Grose J.H."/>
        </authorList>
    </citation>
    <scope>NUCLEOTIDE SEQUENCE</scope>
    <source>
        <strain evidence="9">BT178</strain>
    </source>
</reference>
<feature type="transmembrane region" description="Helical" evidence="7">
    <location>
        <begin position="165"/>
        <end position="184"/>
    </location>
</feature>
<keyword evidence="6 7" id="KW-0472">Membrane</keyword>
<dbReference type="PANTHER" id="PTHR43386:SF1">
    <property type="entry name" value="D,D-DIPEPTIDE TRANSPORT SYSTEM PERMEASE PROTEIN DDPC-RELATED"/>
    <property type="match status" value="1"/>
</dbReference>
<dbReference type="InterPro" id="IPR035906">
    <property type="entry name" value="MetI-like_sf"/>
</dbReference>
<evidence type="ECO:0000313" key="9">
    <source>
        <dbReference type="EMBL" id="MCB2407225.1"/>
    </source>
</evidence>
<evidence type="ECO:0000256" key="6">
    <source>
        <dbReference type="ARBA" id="ARBA00023136"/>
    </source>
</evidence>
<dbReference type="PANTHER" id="PTHR43386">
    <property type="entry name" value="OLIGOPEPTIDE TRANSPORT SYSTEM PERMEASE PROTEIN APPC"/>
    <property type="match status" value="1"/>
</dbReference>
<dbReference type="RefSeq" id="WP_226172595.1">
    <property type="nucleotide sequence ID" value="NZ_JAJADR010000001.1"/>
</dbReference>
<protein>
    <submittedName>
        <fullName evidence="9">ABC transporter permease</fullName>
    </submittedName>
</protein>
<dbReference type="EMBL" id="JAJADR010000001">
    <property type="protein sequence ID" value="MCB2407225.1"/>
    <property type="molecule type" value="Genomic_DNA"/>
</dbReference>
<feature type="transmembrane region" description="Helical" evidence="7">
    <location>
        <begin position="227"/>
        <end position="248"/>
    </location>
</feature>
<keyword evidence="2 7" id="KW-0813">Transport</keyword>
<keyword evidence="10" id="KW-1185">Reference proteome</keyword>
<dbReference type="InterPro" id="IPR000515">
    <property type="entry name" value="MetI-like"/>
</dbReference>
<sequence length="299" mass="32046">MPLPFAPDSPDLAAITQPPFSGTHWLGTDPMGRDSLAGLVFGARTVSLISVPAALIATLLGTLLGCLAGYWGNNRLRLPATIVLISAGTGLFWASFTGTAWWLGWATGLVVLGLWLGARRLGLQARPSSWPVPFDRLVLLLVAFLSSVPRLVLVLALAALQPPSAPMLLLVLALTFWPATAQLVRADMQHISQLPYIEAARALGLSDWRIITRHALPVIWKTVRATLPLSVATLLGLETTLSFLGVGLPPETASWGRMLATARLEPTAWWLIAVPATAILFTTLALRQLILIGRLEAAN</sequence>
<dbReference type="SUPFAM" id="SSF161098">
    <property type="entry name" value="MetI-like"/>
    <property type="match status" value="1"/>
</dbReference>
<comment type="similarity">
    <text evidence="7">Belongs to the binding-protein-dependent transport system permease family.</text>
</comment>
<evidence type="ECO:0000256" key="5">
    <source>
        <dbReference type="ARBA" id="ARBA00022989"/>
    </source>
</evidence>
<proteinExistence type="inferred from homology"/>
<evidence type="ECO:0000256" key="2">
    <source>
        <dbReference type="ARBA" id="ARBA00022448"/>
    </source>
</evidence>
<keyword evidence="3" id="KW-1003">Cell membrane</keyword>
<evidence type="ECO:0000256" key="3">
    <source>
        <dbReference type="ARBA" id="ARBA00022475"/>
    </source>
</evidence>
<feature type="domain" description="ABC transmembrane type-1" evidence="8">
    <location>
        <begin position="99"/>
        <end position="290"/>
    </location>
</feature>
<comment type="caution">
    <text evidence="9">The sequence shown here is derived from an EMBL/GenBank/DDBJ whole genome shotgun (WGS) entry which is preliminary data.</text>
</comment>
<feature type="transmembrane region" description="Helical" evidence="7">
    <location>
        <begin position="138"/>
        <end position="159"/>
    </location>
</feature>
<dbReference type="PROSITE" id="PS50928">
    <property type="entry name" value="ABC_TM1"/>
    <property type="match status" value="1"/>
</dbReference>
<accession>A0ABS8AM00</accession>
<keyword evidence="4 7" id="KW-0812">Transmembrane</keyword>